<protein>
    <submittedName>
        <fullName evidence="2">Uncharacterized protein</fullName>
    </submittedName>
</protein>
<keyword evidence="1" id="KW-1133">Transmembrane helix</keyword>
<proteinExistence type="predicted"/>
<dbReference type="SUPFAM" id="SSF54001">
    <property type="entry name" value="Cysteine proteinases"/>
    <property type="match status" value="1"/>
</dbReference>
<organism evidence="2 3">
    <name type="scientific">Coprococcus eutactus</name>
    <dbReference type="NCBI Taxonomy" id="33043"/>
    <lineage>
        <taxon>Bacteria</taxon>
        <taxon>Bacillati</taxon>
        <taxon>Bacillota</taxon>
        <taxon>Clostridia</taxon>
        <taxon>Lachnospirales</taxon>
        <taxon>Lachnospiraceae</taxon>
        <taxon>Coprococcus</taxon>
    </lineage>
</organism>
<dbReference type="AlphaFoldDB" id="A0A412IRE2"/>
<gene>
    <name evidence="2" type="ORF">DWX94_08180</name>
</gene>
<feature type="transmembrane region" description="Helical" evidence="1">
    <location>
        <begin position="21"/>
        <end position="43"/>
    </location>
</feature>
<comment type="caution">
    <text evidence="2">The sequence shown here is derived from an EMBL/GenBank/DDBJ whole genome shotgun (WGS) entry which is preliminary data.</text>
</comment>
<keyword evidence="1" id="KW-0472">Membrane</keyword>
<dbReference type="EMBL" id="QRVK01000018">
    <property type="protein sequence ID" value="RGS41682.1"/>
    <property type="molecule type" value="Genomic_DNA"/>
</dbReference>
<sequence length="818" mass="91476">MLHKGYMNLKNKNRIYRIRKTVLRTLLMMTAFVGISGISVSAAENIRKINDGSGIATPSSVVEETALVMDSSAYVFSNSTDGMFRISFAEGKSYYLGSAEDSDTKITYALIKYGTKLYLVAADDSEDNVEYNGSYTDTTFDMLESKNYNSSIRKVKMSLKYGKNIELTHFTFNKDYSVKLSGYYNGTYYTDDKAATGIFERNGYCDYFVGGKTVTADGWYKYGSASPTGELVDTDISGSIGSATVKYVHLFEGHVQTAYHGEKCYSYTGTKKTAVKSRKVLINNIYVAYDSKGNALSGVVKKNDNLYFYEAGIPVKDKLRNVNNDYYYLGGDGKAVKSVWVKTGDYEFYFSDKFYAVRVFYSDDFPNKAYSGKLFNYKGGSWKSTGTGILNVNGTYYYFVNGAKYNGTKWYVKSDTYRYYIKAGTVMYMVKADGVRYRAYEVSDEGKLVLAKNVWLPTYNNLVIHTDATGLSDIIYYRKGHAISGYADTYRICVNNNWIKKRNAVVYIPGGYYYLGNDGKLVRTKGWKTISQTSAVYVSDKVYVTAYVYYDSAQGCSIYKSGAKLALSGAGLKKTAINNKSAYYYVSGSGKCIKSTKKIVDDVEYTFNKYGQCFMVENISWDYDAWMKKVTRAYLGKTGIYCNVFVANALRYAGGSDPSVDMTVKYTSYSKGGFVINSSNMCSDWAIRKVTANAILSQKGSWLTSNEYDLTADREAFSYDALIPGDVIVYYTNGEPTHVGIYFGKFATAKALKQYLRGFGISAAACEAYVHDWGTDSGNKPEYWILQGGMGSGNQVYISNSAYDLSGQYAKKIIHVRH</sequence>
<name>A0A412IRE2_9FIRM</name>
<dbReference type="InterPro" id="IPR038765">
    <property type="entry name" value="Papain-like_cys_pep_sf"/>
</dbReference>
<reference evidence="2 3" key="1">
    <citation type="submission" date="2018-08" db="EMBL/GenBank/DDBJ databases">
        <title>A genome reference for cultivated species of the human gut microbiota.</title>
        <authorList>
            <person name="Zou Y."/>
            <person name="Xue W."/>
            <person name="Luo G."/>
        </authorList>
    </citation>
    <scope>NUCLEOTIDE SEQUENCE [LARGE SCALE GENOMIC DNA]</scope>
    <source>
        <strain evidence="2 3">AF22-21</strain>
    </source>
</reference>
<evidence type="ECO:0000313" key="2">
    <source>
        <dbReference type="EMBL" id="RGS41682.1"/>
    </source>
</evidence>
<keyword evidence="1" id="KW-0812">Transmembrane</keyword>
<dbReference type="SUPFAM" id="SSF69360">
    <property type="entry name" value="Cell wall binding repeat"/>
    <property type="match status" value="2"/>
</dbReference>
<dbReference type="Proteomes" id="UP000283295">
    <property type="component" value="Unassembled WGS sequence"/>
</dbReference>
<dbReference type="OrthoDB" id="2065532at2"/>
<evidence type="ECO:0000313" key="3">
    <source>
        <dbReference type="Proteomes" id="UP000283295"/>
    </source>
</evidence>
<evidence type="ECO:0000256" key="1">
    <source>
        <dbReference type="SAM" id="Phobius"/>
    </source>
</evidence>
<dbReference type="Gene3D" id="3.90.1720.10">
    <property type="entry name" value="endopeptidase domain like (from Nostoc punctiforme)"/>
    <property type="match status" value="1"/>
</dbReference>
<accession>A0A412IRE2</accession>
<dbReference type="Gene3D" id="2.10.270.10">
    <property type="entry name" value="Cholin Binding"/>
    <property type="match status" value="2"/>
</dbReference>